<feature type="compositionally biased region" description="Basic and acidic residues" evidence="1">
    <location>
        <begin position="48"/>
        <end position="73"/>
    </location>
</feature>
<protein>
    <submittedName>
        <fullName evidence="2">Uncharacterized protein</fullName>
    </submittedName>
</protein>
<feature type="region of interest" description="Disordered" evidence="1">
    <location>
        <begin position="26"/>
        <end position="85"/>
    </location>
</feature>
<organism evidence="2 3">
    <name type="scientific">Corchorus olitorius</name>
    <dbReference type="NCBI Taxonomy" id="93759"/>
    <lineage>
        <taxon>Eukaryota</taxon>
        <taxon>Viridiplantae</taxon>
        <taxon>Streptophyta</taxon>
        <taxon>Embryophyta</taxon>
        <taxon>Tracheophyta</taxon>
        <taxon>Spermatophyta</taxon>
        <taxon>Magnoliopsida</taxon>
        <taxon>eudicotyledons</taxon>
        <taxon>Gunneridae</taxon>
        <taxon>Pentapetalae</taxon>
        <taxon>rosids</taxon>
        <taxon>malvids</taxon>
        <taxon>Malvales</taxon>
        <taxon>Malvaceae</taxon>
        <taxon>Grewioideae</taxon>
        <taxon>Apeibeae</taxon>
        <taxon>Corchorus</taxon>
    </lineage>
</organism>
<evidence type="ECO:0000256" key="1">
    <source>
        <dbReference type="SAM" id="MobiDB-lite"/>
    </source>
</evidence>
<name>A0A1R3I997_9ROSI</name>
<reference evidence="3" key="1">
    <citation type="submission" date="2013-09" db="EMBL/GenBank/DDBJ databases">
        <title>Corchorus olitorius genome sequencing.</title>
        <authorList>
            <person name="Alam M."/>
            <person name="Haque M.S."/>
            <person name="Islam M.S."/>
            <person name="Emdad E.M."/>
            <person name="Islam M.M."/>
            <person name="Ahmed B."/>
            <person name="Halim A."/>
            <person name="Hossen Q.M.M."/>
            <person name="Hossain M.Z."/>
            <person name="Ahmed R."/>
            <person name="Khan M.M."/>
            <person name="Islam R."/>
            <person name="Rashid M.M."/>
            <person name="Khan S.A."/>
            <person name="Rahman M.S."/>
            <person name="Alam M."/>
            <person name="Yahiya A.S."/>
            <person name="Khan M.S."/>
            <person name="Azam M.S."/>
            <person name="Haque T."/>
            <person name="Lashkar M.Z.H."/>
            <person name="Akhand A.I."/>
            <person name="Morshed G."/>
            <person name="Roy S."/>
            <person name="Uddin K.S."/>
            <person name="Rabeya T."/>
            <person name="Hossain A.S."/>
            <person name="Chowdhury A."/>
            <person name="Snigdha A.R."/>
            <person name="Mortoza M.S."/>
            <person name="Matin S.A."/>
            <person name="Hoque S.M.E."/>
            <person name="Islam M.K."/>
            <person name="Roy D.K."/>
            <person name="Haider R."/>
            <person name="Moosa M.M."/>
            <person name="Elias S.M."/>
            <person name="Hasan A.M."/>
            <person name="Jahan S."/>
            <person name="Shafiuddin M."/>
            <person name="Mahmood N."/>
            <person name="Shommy N.S."/>
        </authorList>
    </citation>
    <scope>NUCLEOTIDE SEQUENCE [LARGE SCALE GENOMIC DNA]</scope>
    <source>
        <strain evidence="3">cv. O-4</strain>
    </source>
</reference>
<keyword evidence="3" id="KW-1185">Reference proteome</keyword>
<evidence type="ECO:0000313" key="2">
    <source>
        <dbReference type="EMBL" id="OMO79173.1"/>
    </source>
</evidence>
<feature type="compositionally biased region" description="Basic residues" evidence="1">
    <location>
        <begin position="74"/>
        <end position="85"/>
    </location>
</feature>
<accession>A0A1R3I997</accession>
<feature type="compositionally biased region" description="Low complexity" evidence="1">
    <location>
        <begin position="26"/>
        <end position="36"/>
    </location>
</feature>
<comment type="caution">
    <text evidence="2">The sequence shown here is derived from an EMBL/GenBank/DDBJ whole genome shotgun (WGS) entry which is preliminary data.</text>
</comment>
<proteinExistence type="predicted"/>
<dbReference type="AlphaFoldDB" id="A0A1R3I997"/>
<sequence>MSCSSTNYYTSPSPSRFTLEPYCCLSSSESSSMPMDSNEENENVVNVEVEKDNDREKRATEEGEKEDALSPRSRERRHRLFGKSL</sequence>
<dbReference type="Proteomes" id="UP000187203">
    <property type="component" value="Unassembled WGS sequence"/>
</dbReference>
<gene>
    <name evidence="2" type="ORF">COLO4_24506</name>
</gene>
<dbReference type="EMBL" id="AWUE01018627">
    <property type="protein sequence ID" value="OMO79173.1"/>
    <property type="molecule type" value="Genomic_DNA"/>
</dbReference>
<evidence type="ECO:0000313" key="3">
    <source>
        <dbReference type="Proteomes" id="UP000187203"/>
    </source>
</evidence>